<evidence type="ECO:0000256" key="3">
    <source>
        <dbReference type="ARBA" id="ARBA00022898"/>
    </source>
</evidence>
<feature type="binding site" evidence="5">
    <location>
        <position position="239"/>
    </location>
    <ligand>
        <name>pyridoxal 5'-phosphate</name>
        <dbReference type="ChEBI" id="CHEBI:597326"/>
    </ligand>
</feature>
<dbReference type="RefSeq" id="WP_100647474.1">
    <property type="nucleotide sequence ID" value="NZ_CP122438.1"/>
</dbReference>
<proteinExistence type="inferred from homology"/>
<dbReference type="PRINTS" id="PR01179">
    <property type="entry name" value="ODADCRBXLASE"/>
</dbReference>
<dbReference type="GO" id="GO:0030170">
    <property type="term" value="F:pyridoxal phosphate binding"/>
    <property type="evidence" value="ECO:0007669"/>
    <property type="project" value="UniProtKB-UniRule"/>
</dbReference>
<feature type="binding site" evidence="5">
    <location>
        <position position="318"/>
    </location>
    <ligand>
        <name>substrate</name>
    </ligand>
</feature>
<evidence type="ECO:0000256" key="7">
    <source>
        <dbReference type="PIRSR" id="PIRSR600183-50"/>
    </source>
</evidence>
<dbReference type="InterPro" id="IPR022653">
    <property type="entry name" value="De-COase2_pyr-phos_BS"/>
</dbReference>
<dbReference type="Proteomes" id="UP000551563">
    <property type="component" value="Unassembled WGS sequence"/>
</dbReference>
<dbReference type="UniPathway" id="UPA00034">
    <property type="reaction ID" value="UER00027"/>
</dbReference>
<evidence type="ECO:0000256" key="2">
    <source>
        <dbReference type="ARBA" id="ARBA00022793"/>
    </source>
</evidence>
<feature type="binding site" evidence="5">
    <location>
        <position position="314"/>
    </location>
    <ligand>
        <name>substrate</name>
    </ligand>
</feature>
<feature type="active site" description="Proton donor" evidence="7">
    <location>
        <position position="346"/>
    </location>
</feature>
<feature type="binding site" evidence="5">
    <location>
        <position position="347"/>
    </location>
    <ligand>
        <name>substrate</name>
    </ligand>
</feature>
<dbReference type="FunFam" id="3.20.20.10:FF:000003">
    <property type="entry name" value="Diaminopimelate decarboxylase"/>
    <property type="match status" value="1"/>
</dbReference>
<keyword evidence="5 8" id="KW-0457">Lysine biosynthesis</keyword>
<feature type="binding site" evidence="5">
    <location>
        <begin position="275"/>
        <end position="278"/>
    </location>
    <ligand>
        <name>pyridoxal 5'-phosphate</name>
        <dbReference type="ChEBI" id="CHEBI:597326"/>
    </ligand>
</feature>
<dbReference type="GO" id="GO:0008836">
    <property type="term" value="F:diaminopimelate decarboxylase activity"/>
    <property type="evidence" value="ECO:0007669"/>
    <property type="project" value="UniProtKB-UniRule"/>
</dbReference>
<evidence type="ECO:0000256" key="4">
    <source>
        <dbReference type="ARBA" id="ARBA00023239"/>
    </source>
</evidence>
<dbReference type="InterPro" id="IPR002986">
    <property type="entry name" value="DAP_deCOOHase_LysA"/>
</dbReference>
<evidence type="ECO:0000313" key="11">
    <source>
        <dbReference type="EMBL" id="HHV68914.1"/>
    </source>
</evidence>
<comment type="catalytic activity">
    <reaction evidence="5 8">
        <text>meso-2,6-diaminopimelate + H(+) = L-lysine + CO2</text>
        <dbReference type="Rhea" id="RHEA:15101"/>
        <dbReference type="ChEBI" id="CHEBI:15378"/>
        <dbReference type="ChEBI" id="CHEBI:16526"/>
        <dbReference type="ChEBI" id="CHEBI:32551"/>
        <dbReference type="ChEBI" id="CHEBI:57791"/>
        <dbReference type="EC" id="4.1.1.20"/>
    </reaction>
</comment>
<dbReference type="GO" id="GO:0009089">
    <property type="term" value="P:lysine biosynthetic process via diaminopimelate"/>
    <property type="evidence" value="ECO:0007669"/>
    <property type="project" value="UniProtKB-UniRule"/>
</dbReference>
<comment type="function">
    <text evidence="5">Specifically catalyzes the decarboxylation of meso-diaminopimelate (meso-DAP) to L-lysine.</text>
</comment>
<feature type="domain" description="Orn/DAP/Arg decarboxylase 2 N-terminal" evidence="10">
    <location>
        <begin position="35"/>
        <end position="281"/>
    </location>
</feature>
<dbReference type="AlphaFoldDB" id="A0A7V6PDC9"/>
<keyword evidence="2 5" id="KW-0210">Decarboxylase</keyword>
<dbReference type="PANTHER" id="PTHR43727:SF2">
    <property type="entry name" value="GROUP IV DECARBOXYLASE"/>
    <property type="match status" value="1"/>
</dbReference>
<reference evidence="11 12" key="1">
    <citation type="journal article" date="2020" name="Biotechnol. Biofuels">
        <title>New insights from the biogas microbiome by comprehensive genome-resolved metagenomics of nearly 1600 species originating from multiple anaerobic digesters.</title>
        <authorList>
            <person name="Campanaro S."/>
            <person name="Treu L."/>
            <person name="Rodriguez-R L.M."/>
            <person name="Kovalovszki A."/>
            <person name="Ziels R.M."/>
            <person name="Maus I."/>
            <person name="Zhu X."/>
            <person name="Kougias P.G."/>
            <person name="Basile A."/>
            <person name="Luo G."/>
            <person name="Schluter A."/>
            <person name="Konstantinidis K.T."/>
            <person name="Angelidaki I."/>
        </authorList>
    </citation>
    <scope>NUCLEOTIDE SEQUENCE [LARGE SCALE GENOMIC DNA]</scope>
    <source>
        <strain evidence="11">AS04akNAM_66</strain>
    </source>
</reference>
<comment type="cofactor">
    <cofactor evidence="1 5 7 8">
        <name>pyridoxal 5'-phosphate</name>
        <dbReference type="ChEBI" id="CHEBI:597326"/>
    </cofactor>
</comment>
<evidence type="ECO:0000256" key="5">
    <source>
        <dbReference type="HAMAP-Rule" id="MF_02120"/>
    </source>
</evidence>
<dbReference type="Gene3D" id="3.20.20.10">
    <property type="entry name" value="Alanine racemase"/>
    <property type="match status" value="1"/>
</dbReference>
<dbReference type="SUPFAM" id="SSF50621">
    <property type="entry name" value="Alanine racemase C-terminal domain-like"/>
    <property type="match status" value="1"/>
</dbReference>
<keyword evidence="4 5" id="KW-0456">Lyase</keyword>
<dbReference type="EC" id="4.1.1.20" evidence="5 6"/>
<dbReference type="InterPro" id="IPR029066">
    <property type="entry name" value="PLP-binding_barrel"/>
</dbReference>
<dbReference type="Gene3D" id="2.40.37.10">
    <property type="entry name" value="Lyase, Ornithine Decarboxylase, Chain A, domain 1"/>
    <property type="match status" value="1"/>
</dbReference>
<dbReference type="CDD" id="cd06828">
    <property type="entry name" value="PLPDE_III_DapDC"/>
    <property type="match status" value="1"/>
</dbReference>
<feature type="binding site" evidence="5">
    <location>
        <position position="278"/>
    </location>
    <ligand>
        <name>substrate</name>
    </ligand>
</feature>
<keyword evidence="3 5" id="KW-0663">Pyridoxal phosphate</keyword>
<protein>
    <recommendedName>
        <fullName evidence="5 6">Diaminopimelate decarboxylase</fullName>
        <shortName evidence="5">DAP decarboxylase</shortName>
        <shortName evidence="5">DAPDC</shortName>
        <ecNumber evidence="5 6">4.1.1.20</ecNumber>
    </recommendedName>
</protein>
<evidence type="ECO:0000256" key="1">
    <source>
        <dbReference type="ARBA" id="ARBA00001933"/>
    </source>
</evidence>
<keyword evidence="5" id="KW-0028">Amino-acid biosynthesis</keyword>
<dbReference type="PANTHER" id="PTHR43727">
    <property type="entry name" value="DIAMINOPIMELATE DECARBOXYLASE"/>
    <property type="match status" value="1"/>
</dbReference>
<dbReference type="PROSITE" id="PS00878">
    <property type="entry name" value="ODR_DC_2_1"/>
    <property type="match status" value="1"/>
</dbReference>
<evidence type="ECO:0000313" key="12">
    <source>
        <dbReference type="Proteomes" id="UP000551563"/>
    </source>
</evidence>
<dbReference type="InterPro" id="IPR022657">
    <property type="entry name" value="De-COase2_CS"/>
</dbReference>
<organism evidence="11 12">
    <name type="scientific">Brucella intermedia</name>
    <dbReference type="NCBI Taxonomy" id="94625"/>
    <lineage>
        <taxon>Bacteria</taxon>
        <taxon>Pseudomonadati</taxon>
        <taxon>Pseudomonadota</taxon>
        <taxon>Alphaproteobacteria</taxon>
        <taxon>Hyphomicrobiales</taxon>
        <taxon>Brucellaceae</taxon>
        <taxon>Brucella/Ochrobactrum group</taxon>
        <taxon>Brucella</taxon>
    </lineage>
</organism>
<dbReference type="InterPro" id="IPR000183">
    <property type="entry name" value="Orn/DAP/Arg_de-COase"/>
</dbReference>
<feature type="binding site" evidence="5">
    <location>
        <position position="375"/>
    </location>
    <ligand>
        <name>pyridoxal 5'-phosphate</name>
        <dbReference type="ChEBI" id="CHEBI:597326"/>
    </ligand>
</feature>
<comment type="subunit">
    <text evidence="5">Homodimer.</text>
</comment>
<dbReference type="InterPro" id="IPR022643">
    <property type="entry name" value="De-COase2_C"/>
</dbReference>
<dbReference type="SUPFAM" id="SSF51419">
    <property type="entry name" value="PLP-binding barrel"/>
    <property type="match status" value="1"/>
</dbReference>
<comment type="similarity">
    <text evidence="5">Belongs to the Orn/Lys/Arg decarboxylase class-II family. LysA subfamily.</text>
</comment>
<feature type="domain" description="Orn/DAP/Arg decarboxylase 2 C-terminal" evidence="9">
    <location>
        <begin position="29"/>
        <end position="373"/>
    </location>
</feature>
<name>A0A7V6PDC9_9HYPH</name>
<comment type="pathway">
    <text evidence="5 8">Amino-acid biosynthesis; L-lysine biosynthesis via DAP pathway; L-lysine from DL-2,6-diaminopimelate: step 1/1.</text>
</comment>
<dbReference type="EMBL" id="DUMN01000416">
    <property type="protein sequence ID" value="HHV68914.1"/>
    <property type="molecule type" value="Genomic_DNA"/>
</dbReference>
<dbReference type="InterPro" id="IPR009006">
    <property type="entry name" value="Ala_racemase/Decarboxylase_C"/>
</dbReference>
<feature type="modified residue" description="N6-(pyridoxal phosphate)lysine" evidence="5 7">
    <location>
        <position position="60"/>
    </location>
</feature>
<evidence type="ECO:0000256" key="6">
    <source>
        <dbReference type="NCBIfam" id="TIGR01048"/>
    </source>
</evidence>
<evidence type="ECO:0000259" key="10">
    <source>
        <dbReference type="Pfam" id="PF02784"/>
    </source>
</evidence>
<evidence type="ECO:0000256" key="8">
    <source>
        <dbReference type="RuleBase" id="RU003738"/>
    </source>
</evidence>
<dbReference type="PRINTS" id="PR01181">
    <property type="entry name" value="DAPDCRBXLASE"/>
</dbReference>
<dbReference type="InterPro" id="IPR022644">
    <property type="entry name" value="De-COase2_N"/>
</dbReference>
<comment type="caution">
    <text evidence="11">The sequence shown here is derived from an EMBL/GenBank/DDBJ whole genome shotgun (WGS) entry which is preliminary data.</text>
</comment>
<dbReference type="PROSITE" id="PS00879">
    <property type="entry name" value="ODR_DC_2_2"/>
    <property type="match status" value="1"/>
</dbReference>
<dbReference type="NCBIfam" id="TIGR01048">
    <property type="entry name" value="lysA"/>
    <property type="match status" value="1"/>
</dbReference>
<dbReference type="HAMAP" id="MF_02120">
    <property type="entry name" value="LysA"/>
    <property type="match status" value="1"/>
</dbReference>
<gene>
    <name evidence="5 11" type="primary">lysA</name>
    <name evidence="11" type="ORF">GXX48_14870</name>
</gene>
<feature type="binding site" evidence="5">
    <location>
        <position position="375"/>
    </location>
    <ligand>
        <name>substrate</name>
    </ligand>
</feature>
<accession>A0A7V6PDC9</accession>
<dbReference type="Pfam" id="PF00278">
    <property type="entry name" value="Orn_DAP_Arg_deC"/>
    <property type="match status" value="1"/>
</dbReference>
<evidence type="ECO:0000259" key="9">
    <source>
        <dbReference type="Pfam" id="PF00278"/>
    </source>
</evidence>
<sequence length="421" mass="45652">MNHFEYRNGVLHAENVSLPEIAQAVGTPFYVYSRATVERHFRVFSEAFAGMETLVTYALKANSNQAVLKTLAKLGAGADTVSEGEIRRALAAGIPANKIVFSGVGKTPHEMDFALEAGIYCFNVESEPELEILSARAVRAGKVASVSLRINPDVDAKTHAKISTGKSENKFGIPRFKAREAYARAASLPGLDVVGIDMHIGSQIIDLEPFDDAFALMAQLVKELQADGHNIRHVDVGGGLGIPYRTDNTPPPLPVAYAEIVARHIKPLGLKTVFEPGRLIVGNAGLLVTEVIFVKEGDAKNFVIVDAAMNDLIRPTLYDAFHDIKPVALPKDDAPRIRADFVGPVCETGDYLGLDREVAKPAPGDLIAVCTTGAYGAVLSSTYNSRLLIPEVLVDGDRYHVVRPRRTYEELLALDSVPEWL</sequence>
<dbReference type="Pfam" id="PF02784">
    <property type="entry name" value="Orn_Arg_deC_N"/>
    <property type="match status" value="1"/>
</dbReference>